<keyword evidence="1" id="KW-0812">Transmembrane</keyword>
<evidence type="ECO:0000313" key="3">
    <source>
        <dbReference type="EMBL" id="SDW25955.1"/>
    </source>
</evidence>
<name>A0AAE8HJF5_STREI</name>
<feature type="transmembrane region" description="Helical" evidence="1">
    <location>
        <begin position="136"/>
        <end position="158"/>
    </location>
</feature>
<evidence type="ECO:0000256" key="1">
    <source>
        <dbReference type="SAM" id="Phobius"/>
    </source>
</evidence>
<keyword evidence="1" id="KW-0472">Membrane</keyword>
<dbReference type="GO" id="GO:0016747">
    <property type="term" value="F:acyltransferase activity, transferring groups other than amino-acyl groups"/>
    <property type="evidence" value="ECO:0007669"/>
    <property type="project" value="InterPro"/>
</dbReference>
<evidence type="ECO:0000313" key="4">
    <source>
        <dbReference type="Proteomes" id="UP000182107"/>
    </source>
</evidence>
<dbReference type="PANTHER" id="PTHR37312:SF1">
    <property type="entry name" value="MEMBRANE-BOUND ACYLTRANSFERASE YKRP-RELATED"/>
    <property type="match status" value="1"/>
</dbReference>
<protein>
    <submittedName>
        <fullName evidence="3">Fucose 4-O-acetylase</fullName>
    </submittedName>
</protein>
<keyword evidence="1" id="KW-1133">Transmembrane helix</keyword>
<dbReference type="EMBL" id="FNMW01000001">
    <property type="protein sequence ID" value="SDW25955.1"/>
    <property type="molecule type" value="Genomic_DNA"/>
</dbReference>
<feature type="transmembrane region" description="Helical" evidence="1">
    <location>
        <begin position="194"/>
        <end position="210"/>
    </location>
</feature>
<dbReference type="PANTHER" id="PTHR37312">
    <property type="entry name" value="MEMBRANE-BOUND ACYLTRANSFERASE YKRP-RELATED"/>
    <property type="match status" value="1"/>
</dbReference>
<feature type="domain" description="Acyltransferase 3" evidence="2">
    <location>
        <begin position="6"/>
        <end position="344"/>
    </location>
</feature>
<feature type="transmembrane region" description="Helical" evidence="1">
    <location>
        <begin position="329"/>
        <end position="348"/>
    </location>
</feature>
<evidence type="ECO:0000259" key="2">
    <source>
        <dbReference type="Pfam" id="PF01757"/>
    </source>
</evidence>
<dbReference type="InterPro" id="IPR002656">
    <property type="entry name" value="Acyl_transf_3_dom"/>
</dbReference>
<accession>A0AAE8HJF5</accession>
<dbReference type="Proteomes" id="UP000182107">
    <property type="component" value="Unassembled WGS sequence"/>
</dbReference>
<feature type="transmembrane region" description="Helical" evidence="1">
    <location>
        <begin position="73"/>
        <end position="92"/>
    </location>
</feature>
<sequence>MKKRLKYIDIARGIAIILVVMGHCDNFEQWSIERFAALFFMQLFIFISGYFYKANLNSVKDLLLLIKKKCLPIYLYYLKFELLFFALTNFFLKIGFYNPSTQYGSKTLSYVTSFKDVVTNIIRIILLAGREPFCGAFWFLVTLIFVVIEYSVIIYVSNIVFNDSKKRNRFINISVIFFFIVGCIMRYTVSIPRISPAVTMLLFYHIGGACRRKEIKFNSLLLFLTSIVGLNILYFLGTISINSNYFKDPFFLLICSFFGIYMVMYTSKYIENHMRHLSLILSYIGKNTLPIVALHFVTFKIVMLIQYYFGSISFSELGNLKGANNSNFLYILYVVTGIFAPLYINFIFEYISKKVSNILIQVKK</sequence>
<organism evidence="3 4">
    <name type="scientific">Streptococcus equinus</name>
    <name type="common">Streptococcus bovis</name>
    <dbReference type="NCBI Taxonomy" id="1335"/>
    <lineage>
        <taxon>Bacteria</taxon>
        <taxon>Bacillati</taxon>
        <taxon>Bacillota</taxon>
        <taxon>Bacilli</taxon>
        <taxon>Lactobacillales</taxon>
        <taxon>Streptococcaceae</taxon>
        <taxon>Streptococcus</taxon>
    </lineage>
</organism>
<dbReference type="RefSeq" id="WP_074601715.1">
    <property type="nucleotide sequence ID" value="NZ_FNMW01000001.1"/>
</dbReference>
<feature type="transmembrane region" description="Helical" evidence="1">
    <location>
        <begin position="35"/>
        <end position="52"/>
    </location>
</feature>
<dbReference type="Pfam" id="PF01757">
    <property type="entry name" value="Acyl_transf_3"/>
    <property type="match status" value="1"/>
</dbReference>
<comment type="caution">
    <text evidence="3">The sequence shown here is derived from an EMBL/GenBank/DDBJ whole genome shotgun (WGS) entry which is preliminary data.</text>
</comment>
<feature type="transmembrane region" description="Helical" evidence="1">
    <location>
        <begin position="170"/>
        <end position="188"/>
    </location>
</feature>
<reference evidence="3 4" key="1">
    <citation type="submission" date="2016-10" db="EMBL/GenBank/DDBJ databases">
        <authorList>
            <person name="Varghese N."/>
            <person name="Submissions S."/>
        </authorList>
    </citation>
    <scope>NUCLEOTIDE SEQUENCE [LARGE SCALE GENOMIC DNA]</scope>
    <source>
        <strain evidence="3 4">Sb17</strain>
    </source>
</reference>
<feature type="transmembrane region" description="Helical" evidence="1">
    <location>
        <begin position="217"/>
        <end position="237"/>
    </location>
</feature>
<feature type="transmembrane region" description="Helical" evidence="1">
    <location>
        <begin position="288"/>
        <end position="309"/>
    </location>
</feature>
<dbReference type="AlphaFoldDB" id="A0AAE8HJF5"/>
<dbReference type="InterPro" id="IPR052734">
    <property type="entry name" value="Nod_factor_acetyltransferase"/>
</dbReference>
<gene>
    <name evidence="3" type="ORF">SAMN05216415_0329</name>
</gene>
<feature type="transmembrane region" description="Helical" evidence="1">
    <location>
        <begin position="249"/>
        <end position="267"/>
    </location>
</feature>
<proteinExistence type="predicted"/>